<name>A0AAD4MZU8_9BILA</name>
<evidence type="ECO:0000313" key="4">
    <source>
        <dbReference type="Proteomes" id="UP001201812"/>
    </source>
</evidence>
<proteinExistence type="predicted"/>
<gene>
    <name evidence="3" type="ORF">DdX_11621</name>
</gene>
<reference evidence="3" key="1">
    <citation type="submission" date="2022-01" db="EMBL/GenBank/DDBJ databases">
        <title>Genome Sequence Resource for Two Populations of Ditylenchus destructor, the Migratory Endoparasitic Phytonematode.</title>
        <authorList>
            <person name="Zhang H."/>
            <person name="Lin R."/>
            <person name="Xie B."/>
        </authorList>
    </citation>
    <scope>NUCLEOTIDE SEQUENCE</scope>
    <source>
        <strain evidence="3">BazhouSP</strain>
    </source>
</reference>
<organism evidence="3 4">
    <name type="scientific">Ditylenchus destructor</name>
    <dbReference type="NCBI Taxonomy" id="166010"/>
    <lineage>
        <taxon>Eukaryota</taxon>
        <taxon>Metazoa</taxon>
        <taxon>Ecdysozoa</taxon>
        <taxon>Nematoda</taxon>
        <taxon>Chromadorea</taxon>
        <taxon>Rhabditida</taxon>
        <taxon>Tylenchina</taxon>
        <taxon>Tylenchomorpha</taxon>
        <taxon>Sphaerularioidea</taxon>
        <taxon>Anguinidae</taxon>
        <taxon>Anguininae</taxon>
        <taxon>Ditylenchus</taxon>
    </lineage>
</organism>
<dbReference type="AlphaFoldDB" id="A0AAD4MZU8"/>
<feature type="region of interest" description="Disordered" evidence="1">
    <location>
        <begin position="248"/>
        <end position="290"/>
    </location>
</feature>
<dbReference type="Proteomes" id="UP001201812">
    <property type="component" value="Unassembled WGS sequence"/>
</dbReference>
<feature type="chain" id="PRO_5042135718" evidence="2">
    <location>
        <begin position="24"/>
        <end position="422"/>
    </location>
</feature>
<evidence type="ECO:0000313" key="3">
    <source>
        <dbReference type="EMBL" id="KAI1708864.1"/>
    </source>
</evidence>
<dbReference type="EMBL" id="JAKKPZ010000033">
    <property type="protein sequence ID" value="KAI1708864.1"/>
    <property type="molecule type" value="Genomic_DNA"/>
</dbReference>
<evidence type="ECO:0000256" key="1">
    <source>
        <dbReference type="SAM" id="MobiDB-lite"/>
    </source>
</evidence>
<feature type="compositionally biased region" description="Low complexity" evidence="1">
    <location>
        <begin position="112"/>
        <end position="122"/>
    </location>
</feature>
<feature type="compositionally biased region" description="Polar residues" evidence="1">
    <location>
        <begin position="248"/>
        <end position="260"/>
    </location>
</feature>
<feature type="compositionally biased region" description="Low complexity" evidence="1">
    <location>
        <begin position="204"/>
        <end position="216"/>
    </location>
</feature>
<feature type="compositionally biased region" description="Polar residues" evidence="1">
    <location>
        <begin position="171"/>
        <end position="180"/>
    </location>
</feature>
<comment type="caution">
    <text evidence="3">The sequence shown here is derived from an EMBL/GenBank/DDBJ whole genome shotgun (WGS) entry which is preliminary data.</text>
</comment>
<sequence length="422" mass="47431">MRRKSAPPILFLAFILLIDTSDAQNSTRKCGLPKNIEVFPDFAQDEIRAVWKDYTPGQDCKKQLLITEDIFTVLEMFDKELDNKQPPGSHSGVSTTTLHSKYLTNESPQSPPTQTISISSTTAADKSPAAIIVNSDYNDLGAAETSKDSTTSIPVVSTQSSSTTVLPKQVQAAQWPNEGSKQARVLDVGNYDNEEDVNLPPPRSTTSETRSSPATRNTYGSGTKLALPYGDKVRRISTTRIPHDYDYATSSETSAQNNKPTIGFSEEARSTRLEAPKRKTKRPPEPLYEQNDRLPFLKGAADDVVRAFQDTFDDPNIPSESRRMEEIHLLAVSYLNARQLALFNAWSTDRRKRIRAREQQHLHRLSRDAQHALKTIVLTEGGSREKRVQVMHFPSHIRYELKSYAQDRLRDAVKESTQRNVN</sequence>
<feature type="signal peptide" evidence="2">
    <location>
        <begin position="1"/>
        <end position="23"/>
    </location>
</feature>
<feature type="region of interest" description="Disordered" evidence="1">
    <location>
        <begin position="102"/>
        <end position="123"/>
    </location>
</feature>
<feature type="compositionally biased region" description="Low complexity" evidence="1">
    <location>
        <begin position="149"/>
        <end position="165"/>
    </location>
</feature>
<accession>A0AAD4MZU8</accession>
<evidence type="ECO:0000256" key="2">
    <source>
        <dbReference type="SAM" id="SignalP"/>
    </source>
</evidence>
<feature type="region of interest" description="Disordered" evidence="1">
    <location>
        <begin position="143"/>
        <end position="226"/>
    </location>
</feature>
<protein>
    <submittedName>
        <fullName evidence="3">Uncharacterized protein</fullName>
    </submittedName>
</protein>
<feature type="compositionally biased region" description="Basic and acidic residues" evidence="1">
    <location>
        <begin position="266"/>
        <end position="277"/>
    </location>
</feature>
<keyword evidence="2" id="KW-0732">Signal</keyword>
<keyword evidence="4" id="KW-1185">Reference proteome</keyword>